<name>A0ACC2EPT2_DIPCM</name>
<evidence type="ECO:0000313" key="2">
    <source>
        <dbReference type="Proteomes" id="UP001162992"/>
    </source>
</evidence>
<keyword evidence="2" id="KW-1185">Reference proteome</keyword>
<comment type="caution">
    <text evidence="1">The sequence shown here is derived from an EMBL/GenBank/DDBJ whole genome shotgun (WGS) entry which is preliminary data.</text>
</comment>
<dbReference type="Proteomes" id="UP001162992">
    <property type="component" value="Chromosome 1"/>
</dbReference>
<gene>
    <name evidence="1" type="ORF">O6H91_01G034300</name>
</gene>
<proteinExistence type="predicted"/>
<organism evidence="1 2">
    <name type="scientific">Diphasiastrum complanatum</name>
    <name type="common">Issler's clubmoss</name>
    <name type="synonym">Lycopodium complanatum</name>
    <dbReference type="NCBI Taxonomy" id="34168"/>
    <lineage>
        <taxon>Eukaryota</taxon>
        <taxon>Viridiplantae</taxon>
        <taxon>Streptophyta</taxon>
        <taxon>Embryophyta</taxon>
        <taxon>Tracheophyta</taxon>
        <taxon>Lycopodiopsida</taxon>
        <taxon>Lycopodiales</taxon>
        <taxon>Lycopodiaceae</taxon>
        <taxon>Lycopodioideae</taxon>
        <taxon>Diphasiastrum</taxon>
    </lineage>
</organism>
<evidence type="ECO:0000313" key="1">
    <source>
        <dbReference type="EMBL" id="KAJ7568485.1"/>
    </source>
</evidence>
<dbReference type="EMBL" id="CM055092">
    <property type="protein sequence ID" value="KAJ7568485.1"/>
    <property type="molecule type" value="Genomic_DNA"/>
</dbReference>
<accession>A0ACC2EPT2</accession>
<protein>
    <submittedName>
        <fullName evidence="1">Uncharacterized protein</fullName>
    </submittedName>
</protein>
<sequence length="567" mass="63976">MCFSLAISPFPGCFSAQDEVWKTLRLTAVLGGISLEKGRAEMLKHQLCVLKINGFMDSETDSELCRVQVVYYLNRRGRTQSPHMIEVLHSARHGLRLRDVKKRLQFLRGNGMPNRFSWSYKRNYRSKYIWQDLCDDDVMDPGNGREYILKGSEILDGNQDKHVKQDLSHQLAESWKLHPEALKNKYRGAEFWLRSPVVVDKSVIPASKYITQGQHMSSYPQVGKHFPIGWHNPFYQQGYNFQDESLSEQKQVMDASTGEDQESRGESKLLNSRKDSYPSEFQDIEPVMRTIDYGCDAATQTEENGQPIRGDSSQVAQGIQQAEVTVPHQPLKQTNNSKRENLLDDATICESPAAIVASNRSSFHPSKAQTKAATFIRQLKSNLKFKHAATPWTPLHILSCTTVDTKLQNCTMLNLEAKTGKSFNESLVSSSDSDIQQLSGEDYIPAFPSQEADKITVISTDTSKPIRRTPRGSLNLKKTSESKSGKSSTRVSSFQLPSIRDTNTPSPHPTKDVSCSEEDFISTMEEDHGNRNPATKIISVGLPLLECRMKMEKKFWASHSGHWAHLS</sequence>
<reference evidence="2" key="1">
    <citation type="journal article" date="2024" name="Proc. Natl. Acad. Sci. U.S.A.">
        <title>Extraordinary preservation of gene collinearity over three hundred million years revealed in homosporous lycophytes.</title>
        <authorList>
            <person name="Li C."/>
            <person name="Wickell D."/>
            <person name="Kuo L.Y."/>
            <person name="Chen X."/>
            <person name="Nie B."/>
            <person name="Liao X."/>
            <person name="Peng D."/>
            <person name="Ji J."/>
            <person name="Jenkins J."/>
            <person name="Williams M."/>
            <person name="Shu S."/>
            <person name="Plott C."/>
            <person name="Barry K."/>
            <person name="Rajasekar S."/>
            <person name="Grimwood J."/>
            <person name="Han X."/>
            <person name="Sun S."/>
            <person name="Hou Z."/>
            <person name="He W."/>
            <person name="Dai G."/>
            <person name="Sun C."/>
            <person name="Schmutz J."/>
            <person name="Leebens-Mack J.H."/>
            <person name="Li F.W."/>
            <person name="Wang L."/>
        </authorList>
    </citation>
    <scope>NUCLEOTIDE SEQUENCE [LARGE SCALE GENOMIC DNA]</scope>
    <source>
        <strain evidence="2">cv. PW_Plant_1</strain>
    </source>
</reference>